<gene>
    <name evidence="2" type="ORF">QH73_0007250</name>
</gene>
<reference evidence="2 3" key="1">
    <citation type="journal article" date="2015" name="Genome Announc.">
        <title>Draft Genome Sequence of the Terrestrial Cyanobacterium Scytonema millei VB511283, Isolated from Eastern India.</title>
        <authorList>
            <person name="Sen D."/>
            <person name="Chandrababunaidu M.M."/>
            <person name="Singh D."/>
            <person name="Sanghi N."/>
            <person name="Ghorai A."/>
            <person name="Mishra G.P."/>
            <person name="Madduluri M."/>
            <person name="Adhikary S.P."/>
            <person name="Tripathy S."/>
        </authorList>
    </citation>
    <scope>NUCLEOTIDE SEQUENCE [LARGE SCALE GENOMIC DNA]</scope>
    <source>
        <strain evidence="2 3">VB511283</strain>
    </source>
</reference>
<dbReference type="EMBL" id="JTJC03000001">
    <property type="protein sequence ID" value="NHC34455.1"/>
    <property type="molecule type" value="Genomic_DNA"/>
</dbReference>
<name>A0A9X5I412_9CYAN</name>
<evidence type="ECO:0000256" key="1">
    <source>
        <dbReference type="SAM" id="MobiDB-lite"/>
    </source>
</evidence>
<dbReference type="AlphaFoldDB" id="A0A9X5I412"/>
<proteinExistence type="predicted"/>
<comment type="caution">
    <text evidence="2">The sequence shown here is derived from an EMBL/GenBank/DDBJ whole genome shotgun (WGS) entry which is preliminary data.</text>
</comment>
<accession>A0A9X5I412</accession>
<keyword evidence="3" id="KW-1185">Reference proteome</keyword>
<feature type="region of interest" description="Disordered" evidence="1">
    <location>
        <begin position="1"/>
        <end position="29"/>
    </location>
</feature>
<dbReference type="Proteomes" id="UP000031532">
    <property type="component" value="Unassembled WGS sequence"/>
</dbReference>
<sequence length="77" mass="8370">MSVISYQLSGSRGASGAEGQRRLGAEGKINSISKIPTPYTLHPTPYTPFFTPYTPHPTPYLLATSHQPLVTHDSTSR</sequence>
<protein>
    <submittedName>
        <fullName evidence="2">Uncharacterized protein</fullName>
    </submittedName>
</protein>
<dbReference type="RefSeq" id="WP_132866726.1">
    <property type="nucleotide sequence ID" value="NZ_JTJC03000001.1"/>
</dbReference>
<organism evidence="2 3">
    <name type="scientific">Scytonema millei VB511283</name>
    <dbReference type="NCBI Taxonomy" id="1245923"/>
    <lineage>
        <taxon>Bacteria</taxon>
        <taxon>Bacillati</taxon>
        <taxon>Cyanobacteriota</taxon>
        <taxon>Cyanophyceae</taxon>
        <taxon>Nostocales</taxon>
        <taxon>Scytonemataceae</taxon>
        <taxon>Scytonema</taxon>
    </lineage>
</organism>
<evidence type="ECO:0000313" key="3">
    <source>
        <dbReference type="Proteomes" id="UP000031532"/>
    </source>
</evidence>
<evidence type="ECO:0000313" key="2">
    <source>
        <dbReference type="EMBL" id="NHC34455.1"/>
    </source>
</evidence>
<feature type="compositionally biased region" description="Polar residues" evidence="1">
    <location>
        <begin position="1"/>
        <end position="12"/>
    </location>
</feature>